<dbReference type="SUPFAM" id="SSF46785">
    <property type="entry name" value="Winged helix' DNA-binding domain"/>
    <property type="match status" value="1"/>
</dbReference>
<proteinExistence type="predicted"/>
<dbReference type="OrthoDB" id="9800872at2"/>
<dbReference type="InterPro" id="IPR036390">
    <property type="entry name" value="WH_DNA-bd_sf"/>
</dbReference>
<sequence length="215" mass="24815">MKYTQTNKEIFAEYAKIGKAISNNNRLEILDNLMQSKKTVEALAKNTKLSVANVSKHLQVLLQAHLVCNKRDKNYIYYQIANEEVATFLTNFFNIGEKQLKEIQEVRNHFFEKTATNDAITLQEMEARLAKNEIILIDVRPFEEYCIAHIPGATSIPIEELEHYIKELPKNAEYVAYCRGPYCLMSAEAVEILHNNGLSAVRMAESVKDWEQQYH</sequence>
<evidence type="ECO:0000256" key="2">
    <source>
        <dbReference type="ARBA" id="ARBA00023125"/>
    </source>
</evidence>
<dbReference type="Gene3D" id="1.10.10.10">
    <property type="entry name" value="Winged helix-like DNA-binding domain superfamily/Winged helix DNA-binding domain"/>
    <property type="match status" value="1"/>
</dbReference>
<dbReference type="SMART" id="SM00418">
    <property type="entry name" value="HTH_ARSR"/>
    <property type="match status" value="1"/>
</dbReference>
<dbReference type="GO" id="GO:0003677">
    <property type="term" value="F:DNA binding"/>
    <property type="evidence" value="ECO:0007669"/>
    <property type="project" value="UniProtKB-KW"/>
</dbReference>
<dbReference type="AlphaFoldDB" id="A0A1H9T3M5"/>
<keyword evidence="1" id="KW-0805">Transcription regulation</keyword>
<reference evidence="6 7" key="1">
    <citation type="submission" date="2016-10" db="EMBL/GenBank/DDBJ databases">
        <authorList>
            <person name="de Groot N.N."/>
        </authorList>
    </citation>
    <scope>NUCLEOTIDE SEQUENCE [LARGE SCALE GENOMIC DNA]</scope>
    <source>
        <strain evidence="6 7">DSM 13760</strain>
    </source>
</reference>
<dbReference type="CDD" id="cd00158">
    <property type="entry name" value="RHOD"/>
    <property type="match status" value="1"/>
</dbReference>
<evidence type="ECO:0000259" key="4">
    <source>
        <dbReference type="PROSITE" id="PS50206"/>
    </source>
</evidence>
<dbReference type="PANTHER" id="PTHR33154">
    <property type="entry name" value="TRANSCRIPTIONAL REGULATOR, ARSR FAMILY"/>
    <property type="match status" value="1"/>
</dbReference>
<dbReference type="Gene3D" id="3.40.250.10">
    <property type="entry name" value="Rhodanese-like domain"/>
    <property type="match status" value="1"/>
</dbReference>
<dbReference type="InterPro" id="IPR001763">
    <property type="entry name" value="Rhodanese-like_dom"/>
</dbReference>
<organism evidence="6 7">
    <name type="scientific">Isobaculum melis</name>
    <dbReference type="NCBI Taxonomy" id="142588"/>
    <lineage>
        <taxon>Bacteria</taxon>
        <taxon>Bacillati</taxon>
        <taxon>Bacillota</taxon>
        <taxon>Bacilli</taxon>
        <taxon>Lactobacillales</taxon>
        <taxon>Carnobacteriaceae</taxon>
        <taxon>Isobaculum</taxon>
    </lineage>
</organism>
<dbReference type="InterPro" id="IPR001307">
    <property type="entry name" value="Thiosulphate_STrfase_CS"/>
</dbReference>
<keyword evidence="2" id="KW-0238">DNA-binding</keyword>
<dbReference type="PRINTS" id="PR00778">
    <property type="entry name" value="HTHARSR"/>
</dbReference>
<dbReference type="InterPro" id="IPR036873">
    <property type="entry name" value="Rhodanese-like_dom_sf"/>
</dbReference>
<keyword evidence="6" id="KW-0808">Transferase</keyword>
<dbReference type="CDD" id="cd00090">
    <property type="entry name" value="HTH_ARSR"/>
    <property type="match status" value="1"/>
</dbReference>
<evidence type="ECO:0000256" key="1">
    <source>
        <dbReference type="ARBA" id="ARBA00023015"/>
    </source>
</evidence>
<gene>
    <name evidence="6" type="ORF">SAMN04488559_110102</name>
</gene>
<dbReference type="PROSITE" id="PS50987">
    <property type="entry name" value="HTH_ARSR_2"/>
    <property type="match status" value="1"/>
</dbReference>
<dbReference type="Proteomes" id="UP000198948">
    <property type="component" value="Unassembled WGS sequence"/>
</dbReference>
<evidence type="ECO:0000313" key="6">
    <source>
        <dbReference type="EMBL" id="SER91731.1"/>
    </source>
</evidence>
<evidence type="ECO:0000313" key="7">
    <source>
        <dbReference type="Proteomes" id="UP000198948"/>
    </source>
</evidence>
<dbReference type="PANTHER" id="PTHR33154:SF18">
    <property type="entry name" value="ARSENICAL RESISTANCE OPERON REPRESSOR"/>
    <property type="match status" value="1"/>
</dbReference>
<dbReference type="SUPFAM" id="SSF52821">
    <property type="entry name" value="Rhodanese/Cell cycle control phosphatase"/>
    <property type="match status" value="1"/>
</dbReference>
<dbReference type="Pfam" id="PF00581">
    <property type="entry name" value="Rhodanese"/>
    <property type="match status" value="1"/>
</dbReference>
<dbReference type="STRING" id="142588.SAMN04488559_110102"/>
<name>A0A1H9T3M5_9LACT</name>
<keyword evidence="7" id="KW-1185">Reference proteome</keyword>
<dbReference type="GO" id="GO:0003700">
    <property type="term" value="F:DNA-binding transcription factor activity"/>
    <property type="evidence" value="ECO:0007669"/>
    <property type="project" value="InterPro"/>
</dbReference>
<keyword evidence="3" id="KW-0804">Transcription</keyword>
<dbReference type="SMART" id="SM00450">
    <property type="entry name" value="RHOD"/>
    <property type="match status" value="1"/>
</dbReference>
<dbReference type="InterPro" id="IPR001845">
    <property type="entry name" value="HTH_ArsR_DNA-bd_dom"/>
</dbReference>
<evidence type="ECO:0000259" key="5">
    <source>
        <dbReference type="PROSITE" id="PS50987"/>
    </source>
</evidence>
<dbReference type="EMBL" id="FOHA01000010">
    <property type="protein sequence ID" value="SER91731.1"/>
    <property type="molecule type" value="Genomic_DNA"/>
</dbReference>
<dbReference type="Pfam" id="PF01022">
    <property type="entry name" value="HTH_5"/>
    <property type="match status" value="1"/>
</dbReference>
<feature type="domain" description="HTH arsR-type" evidence="5">
    <location>
        <begin position="6"/>
        <end position="100"/>
    </location>
</feature>
<dbReference type="InterPro" id="IPR051081">
    <property type="entry name" value="HTH_MetalResp_TranReg"/>
</dbReference>
<feature type="domain" description="Rhodanese" evidence="4">
    <location>
        <begin position="130"/>
        <end position="212"/>
    </location>
</feature>
<dbReference type="NCBIfam" id="NF033788">
    <property type="entry name" value="HTH_metalloreg"/>
    <property type="match status" value="1"/>
</dbReference>
<evidence type="ECO:0000256" key="3">
    <source>
        <dbReference type="ARBA" id="ARBA00023163"/>
    </source>
</evidence>
<dbReference type="PROSITE" id="PS00380">
    <property type="entry name" value="RHODANESE_1"/>
    <property type="match status" value="1"/>
</dbReference>
<dbReference type="InterPro" id="IPR036388">
    <property type="entry name" value="WH-like_DNA-bd_sf"/>
</dbReference>
<dbReference type="RefSeq" id="WP_092652520.1">
    <property type="nucleotide sequence ID" value="NZ_FOHA01000010.1"/>
</dbReference>
<dbReference type="PROSITE" id="PS50206">
    <property type="entry name" value="RHODANESE_3"/>
    <property type="match status" value="1"/>
</dbReference>
<dbReference type="InterPro" id="IPR011991">
    <property type="entry name" value="ArsR-like_HTH"/>
</dbReference>
<dbReference type="GO" id="GO:0004792">
    <property type="term" value="F:thiosulfate-cyanide sulfurtransferase activity"/>
    <property type="evidence" value="ECO:0007669"/>
    <property type="project" value="InterPro"/>
</dbReference>
<protein>
    <submittedName>
        <fullName evidence="6">Rhodanese-related sulfurtransferase</fullName>
    </submittedName>
</protein>
<accession>A0A1H9T3M5</accession>